<gene>
    <name evidence="1" type="ORF">QQA45_03735</name>
</gene>
<protein>
    <recommendedName>
        <fullName evidence="3">PepSY domain-containing protein</fullName>
    </recommendedName>
</protein>
<dbReference type="EMBL" id="JASSPP010000005">
    <property type="protein sequence ID" value="MDK9580624.1"/>
    <property type="molecule type" value="Genomic_DNA"/>
</dbReference>
<keyword evidence="2" id="KW-1185">Reference proteome</keyword>
<evidence type="ECO:0000313" key="2">
    <source>
        <dbReference type="Proteomes" id="UP001225134"/>
    </source>
</evidence>
<proteinExistence type="predicted"/>
<name>A0ABT7HJB8_9FUSO</name>
<organism evidence="1 2">
    <name type="scientific">Sneathia sanguinegens</name>
    <dbReference type="NCBI Taxonomy" id="40543"/>
    <lineage>
        <taxon>Bacteria</taxon>
        <taxon>Fusobacteriati</taxon>
        <taxon>Fusobacteriota</taxon>
        <taxon>Fusobacteriia</taxon>
        <taxon>Fusobacteriales</taxon>
        <taxon>Leptotrichiaceae</taxon>
        <taxon>Sneathia</taxon>
    </lineage>
</organism>
<comment type="caution">
    <text evidence="1">The sequence shown here is derived from an EMBL/GenBank/DDBJ whole genome shotgun (WGS) entry which is preliminary data.</text>
</comment>
<evidence type="ECO:0008006" key="3">
    <source>
        <dbReference type="Google" id="ProtNLM"/>
    </source>
</evidence>
<dbReference type="Proteomes" id="UP001225134">
    <property type="component" value="Unassembled WGS sequence"/>
</dbReference>
<reference evidence="1 2" key="1">
    <citation type="submission" date="2023-06" db="EMBL/GenBank/DDBJ databases">
        <title>Antibody response to the Sneathia vaginalis cytopathogenic toxin A during pregnancy.</title>
        <authorList>
            <person name="Mccoy Z.T."/>
            <person name="Serrano M.G."/>
            <person name="Spaine K."/>
            <person name="Edwards D.J."/>
            <person name="Buck G.A."/>
            <person name="Jefferson K."/>
        </authorList>
    </citation>
    <scope>NUCLEOTIDE SEQUENCE [LARGE SCALE GENOMIC DNA]</scope>
    <source>
        <strain evidence="1 2">CCUG 42621</strain>
    </source>
</reference>
<sequence length="65" mass="7776">MLKDELLKNIGKTMNVKSYHEYKNIKLVDVYYDENYYETWLAKFDLRTGGLEIKVDNIKSIEILD</sequence>
<evidence type="ECO:0000313" key="1">
    <source>
        <dbReference type="EMBL" id="MDK9580624.1"/>
    </source>
</evidence>
<dbReference type="RefSeq" id="WP_285152918.1">
    <property type="nucleotide sequence ID" value="NZ_JASSPP010000005.1"/>
</dbReference>
<accession>A0ABT7HJB8</accession>